<protein>
    <recommendedName>
        <fullName evidence="3">F-box domain-containing protein</fullName>
    </recommendedName>
</protein>
<dbReference type="AlphaFoldDB" id="A7RFK9"/>
<feature type="region of interest" description="Disordered" evidence="2">
    <location>
        <begin position="1"/>
        <end position="35"/>
    </location>
</feature>
<dbReference type="Pfam" id="PF12937">
    <property type="entry name" value="F-box-like"/>
    <property type="match status" value="1"/>
</dbReference>
<name>A7RFK9_NEMVE</name>
<evidence type="ECO:0000259" key="3">
    <source>
        <dbReference type="PROSITE" id="PS50181"/>
    </source>
</evidence>
<dbReference type="EMBL" id="DS469508">
    <property type="protein sequence ID" value="EDO49740.1"/>
    <property type="molecule type" value="Genomic_DNA"/>
</dbReference>
<evidence type="ECO:0000313" key="5">
    <source>
        <dbReference type="Proteomes" id="UP000001593"/>
    </source>
</evidence>
<sequence length="478" mass="54282">MEKISICPTDRELSEKREDSLAEHDGPHLSYSKRESDELLEDFEEIIHLDEEYKVTKSKGIENRKSPIGSFQNQDNYCQEDDGGDDHNDDAGVADARDAVQSNVFDLLPEEVILEILSYIPLKQLYTSIPFVSKQWYANAKNPLLWQKLTFEETKHLTLGCFMSIIESRCPLLKELSLKCRSDLCSLDFLTMAKSSPLLQKLSLAFCSQGNIRTALQSFTEFCPQLHSISLEGCDINHDCIHTLKNLCLKYLNVSHCTKLVDESLIDLSKQHPGLVSINFDGVQWITDNAVQVMVANCWSSLKYLWLDGANLSDDGIRLISRCPKLRIKKGVEFTAEALRDLFVNFQPQVTDSLTGLCHLTLAECLALDDDGLEAVADSCRNLKTLDLSWCWDITDKGLQYIILNCSEMRYLNICGLREVTGVPLRQVPPTMPHLTELDARQCNQMRDELLYELVVKVPKLIVIDYYGDYVVPGNPKW</sequence>
<dbReference type="Gene3D" id="3.80.10.10">
    <property type="entry name" value="Ribonuclease Inhibitor"/>
    <property type="match status" value="2"/>
</dbReference>
<dbReference type="SUPFAM" id="SSF52047">
    <property type="entry name" value="RNI-like"/>
    <property type="match status" value="1"/>
</dbReference>
<feature type="region of interest" description="Disordered" evidence="2">
    <location>
        <begin position="64"/>
        <end position="92"/>
    </location>
</feature>
<dbReference type="InterPro" id="IPR001611">
    <property type="entry name" value="Leu-rich_rpt"/>
</dbReference>
<dbReference type="eggNOG" id="KOG4341">
    <property type="taxonomic scope" value="Eukaryota"/>
</dbReference>
<dbReference type="OMA" id="FLANCWD"/>
<reference evidence="4 5" key="1">
    <citation type="journal article" date="2007" name="Science">
        <title>Sea anemone genome reveals ancestral eumetazoan gene repertoire and genomic organization.</title>
        <authorList>
            <person name="Putnam N.H."/>
            <person name="Srivastava M."/>
            <person name="Hellsten U."/>
            <person name="Dirks B."/>
            <person name="Chapman J."/>
            <person name="Salamov A."/>
            <person name="Terry A."/>
            <person name="Shapiro H."/>
            <person name="Lindquist E."/>
            <person name="Kapitonov V.V."/>
            <person name="Jurka J."/>
            <person name="Genikhovich G."/>
            <person name="Grigoriev I.V."/>
            <person name="Lucas S.M."/>
            <person name="Steele R.E."/>
            <person name="Finnerty J.R."/>
            <person name="Technau U."/>
            <person name="Martindale M.Q."/>
            <person name="Rokhsar D.S."/>
        </authorList>
    </citation>
    <scope>NUCLEOTIDE SEQUENCE [LARGE SCALE GENOMIC DNA]</scope>
    <source>
        <strain evidence="5">CH2 X CH6</strain>
    </source>
</reference>
<accession>A7RFK9</accession>
<proteinExistence type="predicted"/>
<dbReference type="InterPro" id="IPR032675">
    <property type="entry name" value="LRR_dom_sf"/>
</dbReference>
<dbReference type="HOGENOM" id="CLU_039973_0_0_1"/>
<dbReference type="InterPro" id="IPR006553">
    <property type="entry name" value="Leu-rich_rpt_Cys-con_subtyp"/>
</dbReference>
<gene>
    <name evidence="4" type="ORF">NEMVEDRAFT_v1g237879</name>
</gene>
<organism evidence="4 5">
    <name type="scientific">Nematostella vectensis</name>
    <name type="common">Starlet sea anemone</name>
    <dbReference type="NCBI Taxonomy" id="45351"/>
    <lineage>
        <taxon>Eukaryota</taxon>
        <taxon>Metazoa</taxon>
        <taxon>Cnidaria</taxon>
        <taxon>Anthozoa</taxon>
        <taxon>Hexacorallia</taxon>
        <taxon>Actiniaria</taxon>
        <taxon>Edwardsiidae</taxon>
        <taxon>Nematostella</taxon>
    </lineage>
</organism>
<keyword evidence="5" id="KW-1185">Reference proteome</keyword>
<dbReference type="InParanoid" id="A7RFK9"/>
<dbReference type="PhylomeDB" id="A7RFK9"/>
<dbReference type="Gene3D" id="1.20.1280.50">
    <property type="match status" value="1"/>
</dbReference>
<dbReference type="Pfam" id="PF13516">
    <property type="entry name" value="LRR_6"/>
    <property type="match status" value="1"/>
</dbReference>
<evidence type="ECO:0000313" key="4">
    <source>
        <dbReference type="EMBL" id="EDO49740.1"/>
    </source>
</evidence>
<dbReference type="InterPro" id="IPR001810">
    <property type="entry name" value="F-box_dom"/>
</dbReference>
<dbReference type="PANTHER" id="PTHR13318">
    <property type="entry name" value="PARTNER OF PAIRED, ISOFORM B-RELATED"/>
    <property type="match status" value="1"/>
</dbReference>
<keyword evidence="1" id="KW-0833">Ubl conjugation pathway</keyword>
<dbReference type="GO" id="GO:0005737">
    <property type="term" value="C:cytoplasm"/>
    <property type="evidence" value="ECO:0000318"/>
    <property type="project" value="GO_Central"/>
</dbReference>
<dbReference type="SUPFAM" id="SSF81383">
    <property type="entry name" value="F-box domain"/>
    <property type="match status" value="1"/>
</dbReference>
<dbReference type="PANTHER" id="PTHR13318:SF190">
    <property type="entry name" value="PARTNER OF PAIRED, ISOFORM B"/>
    <property type="match status" value="1"/>
</dbReference>
<dbReference type="SMART" id="SM00367">
    <property type="entry name" value="LRR_CC"/>
    <property type="match status" value="5"/>
</dbReference>
<evidence type="ECO:0000256" key="1">
    <source>
        <dbReference type="ARBA" id="ARBA00022786"/>
    </source>
</evidence>
<feature type="domain" description="F-box" evidence="3">
    <location>
        <begin position="102"/>
        <end position="149"/>
    </location>
</feature>
<dbReference type="InterPro" id="IPR036047">
    <property type="entry name" value="F-box-like_dom_sf"/>
</dbReference>
<dbReference type="PROSITE" id="PS50181">
    <property type="entry name" value="FBOX"/>
    <property type="match status" value="1"/>
</dbReference>
<dbReference type="Proteomes" id="UP000001593">
    <property type="component" value="Unassembled WGS sequence"/>
</dbReference>
<evidence type="ECO:0000256" key="2">
    <source>
        <dbReference type="SAM" id="MobiDB-lite"/>
    </source>
</evidence>